<protein>
    <submittedName>
        <fullName evidence="2">Uncharacterized protein</fullName>
    </submittedName>
</protein>
<dbReference type="HOGENOM" id="CLU_1065910_0_0_1"/>
<gene>
    <name evidence="2" type="primary">Mo03877</name>
    <name evidence="2" type="ORF">E5Q_03877</name>
</gene>
<feature type="region of interest" description="Disordered" evidence="1">
    <location>
        <begin position="149"/>
        <end position="262"/>
    </location>
</feature>
<sequence length="262" mass="27918">MSALEGEPQIVDDSMVDGGAAPNDGDEQVSTGYVSKEEADGLSKDNILPEGTSRNKSKPAYQDDDALDAAVEEASAADPVSATETLKVDDCPSNMHSEHRQTCLPQAWRSLPRCAFSYENVRAYRNFQMALAKLLAELLSPHKAAQPATFRPFPSLPSQLPRSSPANRNEMSGLEGEPQIVTDAMSKGGAGPADGDEQVSTGYVSKGKSAGGGASVLSKKNILPDGASRKTASHDYKQDEDDLDNEVASRTNAEPQVEYTRS</sequence>
<dbReference type="AlphaFoldDB" id="G7E320"/>
<keyword evidence="3" id="KW-1185">Reference proteome</keyword>
<organism evidence="2 3">
    <name type="scientific">Mixia osmundae (strain CBS 9802 / IAM 14324 / JCM 22182 / KY 12970)</name>
    <dbReference type="NCBI Taxonomy" id="764103"/>
    <lineage>
        <taxon>Eukaryota</taxon>
        <taxon>Fungi</taxon>
        <taxon>Dikarya</taxon>
        <taxon>Basidiomycota</taxon>
        <taxon>Pucciniomycotina</taxon>
        <taxon>Mixiomycetes</taxon>
        <taxon>Mixiales</taxon>
        <taxon>Mixiaceae</taxon>
        <taxon>Mixia</taxon>
    </lineage>
</organism>
<feature type="compositionally biased region" description="Acidic residues" evidence="1">
    <location>
        <begin position="62"/>
        <end position="71"/>
    </location>
</feature>
<feature type="compositionally biased region" description="Low complexity" evidence="1">
    <location>
        <begin position="150"/>
        <end position="165"/>
    </location>
</feature>
<proteinExistence type="predicted"/>
<reference evidence="2 3" key="2">
    <citation type="journal article" date="2012" name="Open Biol.">
        <title>Characteristics of nucleosomes and linker DNA regions on the genome of the basidiomycete Mixia osmundae revealed by mono- and dinucleosome mapping.</title>
        <authorList>
            <person name="Nishida H."/>
            <person name="Kondo S."/>
            <person name="Matsumoto T."/>
            <person name="Suzuki Y."/>
            <person name="Yoshikawa H."/>
            <person name="Taylor T.D."/>
            <person name="Sugiyama J."/>
        </authorList>
    </citation>
    <scope>NUCLEOTIDE SEQUENCE [LARGE SCALE GENOMIC DNA]</scope>
    <source>
        <strain evidence="3">CBS 9802 / IAM 14324 / JCM 22182 / KY 12970</strain>
    </source>
</reference>
<feature type="region of interest" description="Disordered" evidence="1">
    <location>
        <begin position="1"/>
        <end position="82"/>
    </location>
</feature>
<evidence type="ECO:0000313" key="2">
    <source>
        <dbReference type="EMBL" id="GAA97201.1"/>
    </source>
</evidence>
<dbReference type="EMBL" id="BABT02000117">
    <property type="protein sequence ID" value="GAA97201.1"/>
    <property type="molecule type" value="Genomic_DNA"/>
</dbReference>
<dbReference type="InParanoid" id="G7E320"/>
<feature type="compositionally biased region" description="Low complexity" evidence="1">
    <location>
        <begin position="72"/>
        <end position="82"/>
    </location>
</feature>
<evidence type="ECO:0000313" key="3">
    <source>
        <dbReference type="Proteomes" id="UP000009131"/>
    </source>
</evidence>
<dbReference type="Proteomes" id="UP000009131">
    <property type="component" value="Unassembled WGS sequence"/>
</dbReference>
<reference evidence="2 3" key="1">
    <citation type="journal article" date="2011" name="J. Gen. Appl. Microbiol.">
        <title>Draft genome sequencing of the enigmatic basidiomycete Mixia osmundae.</title>
        <authorList>
            <person name="Nishida H."/>
            <person name="Nagatsuka Y."/>
            <person name="Sugiyama J."/>
        </authorList>
    </citation>
    <scope>NUCLEOTIDE SEQUENCE [LARGE SCALE GENOMIC DNA]</scope>
    <source>
        <strain evidence="3">CBS 9802 / IAM 14324 / JCM 22182 / KY 12970</strain>
    </source>
</reference>
<evidence type="ECO:0000256" key="1">
    <source>
        <dbReference type="SAM" id="MobiDB-lite"/>
    </source>
</evidence>
<accession>G7E320</accession>
<comment type="caution">
    <text evidence="2">The sequence shown here is derived from an EMBL/GenBank/DDBJ whole genome shotgun (WGS) entry which is preliminary data.</text>
</comment>
<name>G7E320_MIXOS</name>